<feature type="binding site" evidence="7">
    <location>
        <position position="156"/>
    </location>
    <ligand>
        <name>Mg(2+)</name>
        <dbReference type="ChEBI" id="CHEBI:18420"/>
    </ligand>
</feature>
<evidence type="ECO:0000256" key="1">
    <source>
        <dbReference type="ARBA" id="ARBA00004651"/>
    </source>
</evidence>
<keyword evidence="7" id="KW-0479">Metal-binding</keyword>
<proteinExistence type="predicted"/>
<feature type="transmembrane region" description="Helical" evidence="8">
    <location>
        <begin position="135"/>
        <end position="155"/>
    </location>
</feature>
<dbReference type="GO" id="GO:0044038">
    <property type="term" value="P:cell wall macromolecule biosynthetic process"/>
    <property type="evidence" value="ECO:0007669"/>
    <property type="project" value="TreeGrafter"/>
</dbReference>
<dbReference type="PANTHER" id="PTHR22926">
    <property type="entry name" value="PHOSPHO-N-ACETYLMURAMOYL-PENTAPEPTIDE-TRANSFERASE"/>
    <property type="match status" value="1"/>
</dbReference>
<dbReference type="GeneID" id="55529575"/>
<dbReference type="EMBL" id="CP026105">
    <property type="protein sequence ID" value="AUT69398.1"/>
    <property type="molecule type" value="Genomic_DNA"/>
</dbReference>
<dbReference type="PANTHER" id="PTHR22926:SF3">
    <property type="entry name" value="UNDECAPRENYL-PHOSPHATE ALPHA-N-ACETYLGLUCOSAMINYL 1-PHOSPHATE TRANSFERASE"/>
    <property type="match status" value="1"/>
</dbReference>
<evidence type="ECO:0000256" key="3">
    <source>
        <dbReference type="ARBA" id="ARBA00022679"/>
    </source>
</evidence>
<keyword evidence="2" id="KW-1003">Cell membrane</keyword>
<dbReference type="GO" id="GO:0046872">
    <property type="term" value="F:metal ion binding"/>
    <property type="evidence" value="ECO:0007669"/>
    <property type="project" value="UniProtKB-KW"/>
</dbReference>
<feature type="transmembrane region" description="Helical" evidence="8">
    <location>
        <begin position="162"/>
        <end position="180"/>
    </location>
</feature>
<feature type="transmembrane region" description="Helical" evidence="8">
    <location>
        <begin position="186"/>
        <end position="205"/>
    </location>
</feature>
<evidence type="ECO:0000313" key="9">
    <source>
        <dbReference type="EMBL" id="AUT69398.1"/>
    </source>
</evidence>
<dbReference type="AlphaFoldDB" id="A0AAN1MJI2"/>
<organism evidence="9 10">
    <name type="scientific">Paraburkholderia hospita</name>
    <dbReference type="NCBI Taxonomy" id="169430"/>
    <lineage>
        <taxon>Bacteria</taxon>
        <taxon>Pseudomonadati</taxon>
        <taxon>Pseudomonadota</taxon>
        <taxon>Betaproteobacteria</taxon>
        <taxon>Burkholderiales</taxon>
        <taxon>Burkholderiaceae</taxon>
        <taxon>Paraburkholderia</taxon>
    </lineage>
</organism>
<dbReference type="GO" id="GO:0071555">
    <property type="term" value="P:cell wall organization"/>
    <property type="evidence" value="ECO:0007669"/>
    <property type="project" value="TreeGrafter"/>
</dbReference>
<dbReference type="CDD" id="cd06912">
    <property type="entry name" value="GT_MraY_like"/>
    <property type="match status" value="1"/>
</dbReference>
<feature type="transmembrane region" description="Helical" evidence="8">
    <location>
        <begin position="242"/>
        <end position="261"/>
    </location>
</feature>
<reference evidence="9 10" key="1">
    <citation type="submission" date="2018-01" db="EMBL/GenBank/DDBJ databases">
        <title>Species boundaries and ecological features among Paraburkholderia terrae DSMZ17804T, P. hospita DSMZ17164T and P. caribensis DSMZ13236T.</title>
        <authorList>
            <person name="Pratama A.A."/>
        </authorList>
    </citation>
    <scope>NUCLEOTIDE SEQUENCE [LARGE SCALE GENOMIC DNA]</scope>
    <source>
        <strain evidence="9 10">DSM 17164</strain>
    </source>
</reference>
<accession>A0AAN1MJI2</accession>
<dbReference type="Proteomes" id="UP000236649">
    <property type="component" value="Chromosome 1"/>
</dbReference>
<evidence type="ECO:0000256" key="4">
    <source>
        <dbReference type="ARBA" id="ARBA00022692"/>
    </source>
</evidence>
<dbReference type="InterPro" id="IPR000715">
    <property type="entry name" value="Glycosyl_transferase_4"/>
</dbReference>
<feature type="transmembrane region" description="Helical" evidence="8">
    <location>
        <begin position="44"/>
        <end position="67"/>
    </location>
</feature>
<feature type="transmembrane region" description="Helical" evidence="8">
    <location>
        <begin position="6"/>
        <end position="23"/>
    </location>
</feature>
<name>A0AAN1MJI2_9BURK</name>
<evidence type="ECO:0000256" key="6">
    <source>
        <dbReference type="ARBA" id="ARBA00023136"/>
    </source>
</evidence>
<keyword evidence="5 8" id="KW-1133">Transmembrane helix</keyword>
<keyword evidence="4 8" id="KW-0812">Transmembrane</keyword>
<comment type="cofactor">
    <cofactor evidence="7">
        <name>Mg(2+)</name>
        <dbReference type="ChEBI" id="CHEBI:18420"/>
    </cofactor>
</comment>
<evidence type="ECO:0000256" key="5">
    <source>
        <dbReference type="ARBA" id="ARBA00022989"/>
    </source>
</evidence>
<dbReference type="GO" id="GO:0009103">
    <property type="term" value="P:lipopolysaccharide biosynthetic process"/>
    <property type="evidence" value="ECO:0007669"/>
    <property type="project" value="TreeGrafter"/>
</dbReference>
<gene>
    <name evidence="9" type="ORF">C2L64_14725</name>
</gene>
<sequence>MLNLILSFVSCFLITWLIVRYGSQVCRLSLDWDIHSVQKNHSRPIPRIGGLAIVLATGITCMIGAVFGGNPRAETMLLLSASALPFASGLLEDLTKCISPRARLLSALVGALAGTWLLNAVIIRVDLPLIDKALLFSPFAVAFTCIFVAGLSNAVNIIDGMNGLSSGASILIFASIGYVAHDAGDWFVMSVALTMIGAILGFVVWNYPIASVFIGDGGAYFVGFVMAELLVSLVVRHPDVCAWYAASVAVYPLFETVFSIYRRRFLKGCAVSQPDDLHLHTLIYKRVTRHSWIAANSRERANARTSVYLWLLSMISITPSTFFYKSPAVLFLAMIGFIAAYLLLYRRIVLFKTPRWIFPHQKHPVESATARETNNR</sequence>
<evidence type="ECO:0000256" key="7">
    <source>
        <dbReference type="PIRSR" id="PIRSR600715-1"/>
    </source>
</evidence>
<feature type="transmembrane region" description="Helical" evidence="8">
    <location>
        <begin position="307"/>
        <end position="323"/>
    </location>
</feature>
<feature type="transmembrane region" description="Helical" evidence="8">
    <location>
        <begin position="104"/>
        <end position="123"/>
    </location>
</feature>
<comment type="subcellular location">
    <subcellularLocation>
        <location evidence="1">Cell membrane</location>
        <topology evidence="1">Multi-pass membrane protein</topology>
    </subcellularLocation>
</comment>
<dbReference type="GO" id="GO:0005886">
    <property type="term" value="C:plasma membrane"/>
    <property type="evidence" value="ECO:0007669"/>
    <property type="project" value="UniProtKB-SubCell"/>
</dbReference>
<dbReference type="Pfam" id="PF00953">
    <property type="entry name" value="Glycos_transf_4"/>
    <property type="match status" value="1"/>
</dbReference>
<dbReference type="GO" id="GO:0016780">
    <property type="term" value="F:phosphotransferase activity, for other substituted phosphate groups"/>
    <property type="evidence" value="ECO:0007669"/>
    <property type="project" value="InterPro"/>
</dbReference>
<evidence type="ECO:0000256" key="8">
    <source>
        <dbReference type="SAM" id="Phobius"/>
    </source>
</evidence>
<keyword evidence="3" id="KW-0808">Transferase</keyword>
<dbReference type="KEGG" id="phs:C2L64_14725"/>
<keyword evidence="7" id="KW-0460">Magnesium</keyword>
<feature type="transmembrane region" description="Helical" evidence="8">
    <location>
        <begin position="217"/>
        <end position="236"/>
    </location>
</feature>
<feature type="transmembrane region" description="Helical" evidence="8">
    <location>
        <begin position="329"/>
        <end position="345"/>
    </location>
</feature>
<evidence type="ECO:0000256" key="2">
    <source>
        <dbReference type="ARBA" id="ARBA00022475"/>
    </source>
</evidence>
<evidence type="ECO:0000313" key="10">
    <source>
        <dbReference type="Proteomes" id="UP000236649"/>
    </source>
</evidence>
<feature type="binding site" evidence="7">
    <location>
        <position position="216"/>
    </location>
    <ligand>
        <name>Mg(2+)</name>
        <dbReference type="ChEBI" id="CHEBI:18420"/>
    </ligand>
</feature>
<protein>
    <submittedName>
        <fullName evidence="9">Glycosyltransferase</fullName>
    </submittedName>
</protein>
<dbReference type="RefSeq" id="WP_090837673.1">
    <property type="nucleotide sequence ID" value="NZ_CADFGJ010000020.1"/>
</dbReference>
<keyword evidence="6 8" id="KW-0472">Membrane</keyword>